<dbReference type="STRING" id="2018661.A0A2A2M0H3"/>
<organism evidence="9 10">
    <name type="scientific">Diploscapter pachys</name>
    <dbReference type="NCBI Taxonomy" id="2018661"/>
    <lineage>
        <taxon>Eukaryota</taxon>
        <taxon>Metazoa</taxon>
        <taxon>Ecdysozoa</taxon>
        <taxon>Nematoda</taxon>
        <taxon>Chromadorea</taxon>
        <taxon>Rhabditida</taxon>
        <taxon>Rhabditina</taxon>
        <taxon>Rhabditomorpha</taxon>
        <taxon>Rhabditoidea</taxon>
        <taxon>Rhabditidae</taxon>
        <taxon>Diploscapter</taxon>
    </lineage>
</organism>
<name>A0A2A2M0H3_9BILA</name>
<evidence type="ECO:0000256" key="5">
    <source>
        <dbReference type="ARBA" id="ARBA00023136"/>
    </source>
</evidence>
<comment type="caution">
    <text evidence="9">The sequence shown here is derived from an EMBL/GenBank/DDBJ whole genome shotgun (WGS) entry which is preliminary data.</text>
</comment>
<feature type="transmembrane region" description="Helical" evidence="8">
    <location>
        <begin position="236"/>
        <end position="257"/>
    </location>
</feature>
<evidence type="ECO:0000256" key="4">
    <source>
        <dbReference type="ARBA" id="ARBA00022989"/>
    </source>
</evidence>
<reference evidence="9 10" key="1">
    <citation type="journal article" date="2017" name="Curr. Biol.">
        <title>Genome architecture and evolution of a unichromosomal asexual nematode.</title>
        <authorList>
            <person name="Fradin H."/>
            <person name="Zegar C."/>
            <person name="Gutwein M."/>
            <person name="Lucas J."/>
            <person name="Kovtun M."/>
            <person name="Corcoran D."/>
            <person name="Baugh L.R."/>
            <person name="Kiontke K."/>
            <person name="Gunsalus K."/>
            <person name="Fitch D.H."/>
            <person name="Piano F."/>
        </authorList>
    </citation>
    <scope>NUCLEOTIDE SEQUENCE [LARGE SCALE GENOMIC DNA]</scope>
    <source>
        <strain evidence="9">PF1309</strain>
    </source>
</reference>
<feature type="region of interest" description="Disordered" evidence="7">
    <location>
        <begin position="1"/>
        <end position="22"/>
    </location>
</feature>
<evidence type="ECO:0000256" key="3">
    <source>
        <dbReference type="ARBA" id="ARBA00022692"/>
    </source>
</evidence>
<keyword evidence="6" id="KW-0862">Zinc</keyword>
<dbReference type="PANTHER" id="PTHR20855:SF15">
    <property type="entry name" value="PROGESTIN AND ADIPOQ RECEPTOR FAMILY MEMBER 3"/>
    <property type="match status" value="1"/>
</dbReference>
<feature type="transmembrane region" description="Helical" evidence="8">
    <location>
        <begin position="142"/>
        <end position="165"/>
    </location>
</feature>
<feature type="binding site" evidence="6">
    <location>
        <position position="311"/>
    </location>
    <ligand>
        <name>Zn(2+)</name>
        <dbReference type="ChEBI" id="CHEBI:29105"/>
    </ligand>
</feature>
<feature type="binding site" evidence="6">
    <location>
        <position position="128"/>
    </location>
    <ligand>
        <name>Zn(2+)</name>
        <dbReference type="ChEBI" id="CHEBI:29105"/>
    </ligand>
</feature>
<dbReference type="AlphaFoldDB" id="A0A2A2M0H3"/>
<evidence type="ECO:0000256" key="2">
    <source>
        <dbReference type="ARBA" id="ARBA00007018"/>
    </source>
</evidence>
<feature type="binding site" evidence="6">
    <location>
        <position position="307"/>
    </location>
    <ligand>
        <name>Zn(2+)</name>
        <dbReference type="ChEBI" id="CHEBI:29105"/>
    </ligand>
</feature>
<evidence type="ECO:0000313" key="10">
    <source>
        <dbReference type="Proteomes" id="UP000218231"/>
    </source>
</evidence>
<gene>
    <name evidence="9" type="ORF">WR25_09244</name>
</gene>
<feature type="compositionally biased region" description="Basic and acidic residues" evidence="7">
    <location>
        <begin position="1"/>
        <end position="16"/>
    </location>
</feature>
<evidence type="ECO:0000256" key="1">
    <source>
        <dbReference type="ARBA" id="ARBA00004141"/>
    </source>
</evidence>
<keyword evidence="6" id="KW-0479">Metal-binding</keyword>
<dbReference type="InterPro" id="IPR004254">
    <property type="entry name" value="AdipoR/HlyIII-related"/>
</dbReference>
<keyword evidence="5 8" id="KW-0472">Membrane</keyword>
<proteinExistence type="inferred from homology"/>
<keyword evidence="3 8" id="KW-0812">Transmembrane</keyword>
<keyword evidence="10" id="KW-1185">Reference proteome</keyword>
<dbReference type="Pfam" id="PF03006">
    <property type="entry name" value="HlyIII"/>
    <property type="match status" value="1"/>
</dbReference>
<dbReference type="EMBL" id="LIAE01006294">
    <property type="protein sequence ID" value="PAV91737.1"/>
    <property type="molecule type" value="Genomic_DNA"/>
</dbReference>
<sequence>MRSNEESVERKNEVKTRNPQTRDSPVFMQSAVKQEKLSKEMWINDYVVTHYRPPKMPLKMCLKSSLHCTNETVNIWTHALGFLYFSYQQWKLHNYSTFEMGSYQDDRTVFSLVLLGYQICLLLSVTYHIFGCHSEKSRRHFLRLDLFGISAAYISIYLSGIYTAFFCFEVNHKQKIDDLRQFIYRRLQKLVSAHLYFTLTRFYLTCLLAIFCMSASLPICSDLLNRCRLTNRITLLHISYLIIALFGIVPTAHWVILHGGFNNSHVTTWFPDIIVLYSLTGAAFFFYVTMLPERKWPGVFDLFGSSHQCWHTLILGAMIY</sequence>
<evidence type="ECO:0000313" key="9">
    <source>
        <dbReference type="EMBL" id="PAV91737.1"/>
    </source>
</evidence>
<dbReference type="GO" id="GO:0046872">
    <property type="term" value="F:metal ion binding"/>
    <property type="evidence" value="ECO:0007669"/>
    <property type="project" value="UniProtKB-KW"/>
</dbReference>
<feature type="transmembrane region" description="Helical" evidence="8">
    <location>
        <begin position="110"/>
        <end position="130"/>
    </location>
</feature>
<dbReference type="OrthoDB" id="529367at2759"/>
<keyword evidence="4 8" id="KW-1133">Transmembrane helix</keyword>
<comment type="similarity">
    <text evidence="2">Belongs to the ADIPOR family.</text>
</comment>
<evidence type="ECO:0000256" key="8">
    <source>
        <dbReference type="SAM" id="Phobius"/>
    </source>
</evidence>
<evidence type="ECO:0000256" key="7">
    <source>
        <dbReference type="SAM" id="MobiDB-lite"/>
    </source>
</evidence>
<dbReference type="Proteomes" id="UP000218231">
    <property type="component" value="Unassembled WGS sequence"/>
</dbReference>
<comment type="subcellular location">
    <subcellularLocation>
        <location evidence="1">Membrane</location>
        <topology evidence="1">Multi-pass membrane protein</topology>
    </subcellularLocation>
</comment>
<evidence type="ECO:0000256" key="6">
    <source>
        <dbReference type="PIRSR" id="PIRSR604254-1"/>
    </source>
</evidence>
<feature type="transmembrane region" description="Helical" evidence="8">
    <location>
        <begin position="269"/>
        <end position="288"/>
    </location>
</feature>
<dbReference type="GO" id="GO:0038023">
    <property type="term" value="F:signaling receptor activity"/>
    <property type="evidence" value="ECO:0007669"/>
    <property type="project" value="TreeGrafter"/>
</dbReference>
<accession>A0A2A2M0H3</accession>
<dbReference type="GO" id="GO:0016020">
    <property type="term" value="C:membrane"/>
    <property type="evidence" value="ECO:0007669"/>
    <property type="project" value="UniProtKB-SubCell"/>
</dbReference>
<protein>
    <submittedName>
        <fullName evidence="9">Uncharacterized protein</fullName>
    </submittedName>
</protein>
<feature type="non-terminal residue" evidence="9">
    <location>
        <position position="320"/>
    </location>
</feature>
<dbReference type="PANTHER" id="PTHR20855">
    <property type="entry name" value="ADIPOR/PROGESTIN RECEPTOR-RELATED"/>
    <property type="match status" value="1"/>
</dbReference>